<keyword evidence="2" id="KW-1185">Reference proteome</keyword>
<proteinExistence type="predicted"/>
<dbReference type="AlphaFoldDB" id="A0A7M2Y560"/>
<organism evidence="1 2">
    <name type="scientific">Kaistella flava</name>
    <name type="common">ex Peng et al. 2021</name>
    <dbReference type="NCBI Taxonomy" id="2038776"/>
    <lineage>
        <taxon>Bacteria</taxon>
        <taxon>Pseudomonadati</taxon>
        <taxon>Bacteroidota</taxon>
        <taxon>Flavobacteriia</taxon>
        <taxon>Flavobacteriales</taxon>
        <taxon>Weeksellaceae</taxon>
        <taxon>Chryseobacterium group</taxon>
        <taxon>Kaistella</taxon>
    </lineage>
</organism>
<gene>
    <name evidence="1" type="ORF">Q73A0000_02525</name>
</gene>
<dbReference type="RefSeq" id="WP_193812527.1">
    <property type="nucleotide sequence ID" value="NZ_CP040442.1"/>
</dbReference>
<evidence type="ECO:0000313" key="2">
    <source>
        <dbReference type="Proteomes" id="UP000594195"/>
    </source>
</evidence>
<dbReference type="EMBL" id="CP040442">
    <property type="protein sequence ID" value="QOW09311.1"/>
    <property type="molecule type" value="Genomic_DNA"/>
</dbReference>
<evidence type="ECO:0000313" key="1">
    <source>
        <dbReference type="EMBL" id="QOW09311.1"/>
    </source>
</evidence>
<dbReference type="Proteomes" id="UP000594195">
    <property type="component" value="Chromosome"/>
</dbReference>
<protein>
    <submittedName>
        <fullName evidence="1">Uncharacterized protein</fullName>
    </submittedName>
</protein>
<reference evidence="1 2" key="1">
    <citation type="submission" date="2019-05" db="EMBL/GenBank/DDBJ databases">
        <title>Chryseobacterium sp. isolated from King George Island, maritime Antarctica.</title>
        <authorList>
            <person name="Peng X."/>
        </authorList>
    </citation>
    <scope>NUCLEOTIDE SEQUENCE [LARGE SCALE GENOMIC DNA]</scope>
    <source>
        <strain evidence="1 2">7-3A</strain>
    </source>
</reference>
<sequence length="183" mass="21585">MRVDKIQDLFGKVVKIIDTQTTYVIVNFQNENYHINFDAKKEFYLKKGNAGTLEVELNHPLLIDYQEDHVETFINSAYPNSRELLKKFENTINEQTKGFRNWKNYFEIKNINFTLEIIKNNIEKGTGKLCLAPISISDKIVEQCDLLKIKTKTFKEKNYSLKPYKLLRIGDNYVIAKYFNLKD</sequence>
<name>A0A7M2Y560_9FLAO</name>
<accession>A0A7M2Y560</accession>
<dbReference type="KEGG" id="kfa:Q73A0000_02525"/>